<feature type="domain" description="SnoaL-like" evidence="1">
    <location>
        <begin position="7"/>
        <end position="103"/>
    </location>
</feature>
<dbReference type="Pfam" id="PF12680">
    <property type="entry name" value="SnoaL_2"/>
    <property type="match status" value="1"/>
</dbReference>
<accession>A0ABQ4C268</accession>
<proteinExistence type="predicted"/>
<gene>
    <name evidence="2" type="ORF">Air01nite_29240</name>
</gene>
<evidence type="ECO:0000313" key="2">
    <source>
        <dbReference type="EMBL" id="GIF56829.1"/>
    </source>
</evidence>
<dbReference type="EMBL" id="BONC01000017">
    <property type="protein sequence ID" value="GIF56829.1"/>
    <property type="molecule type" value="Genomic_DNA"/>
</dbReference>
<dbReference type="Gene3D" id="3.10.450.50">
    <property type="match status" value="1"/>
</dbReference>
<name>A0ABQ4C268_9ACTN</name>
<evidence type="ECO:0000259" key="1">
    <source>
        <dbReference type="Pfam" id="PF12680"/>
    </source>
</evidence>
<dbReference type="Proteomes" id="UP000624325">
    <property type="component" value="Unassembled WGS sequence"/>
</dbReference>
<comment type="caution">
    <text evidence="2">The sequence shown here is derived from an EMBL/GenBank/DDBJ whole genome shotgun (WGS) entry which is preliminary data.</text>
</comment>
<dbReference type="RefSeq" id="WP_203702771.1">
    <property type="nucleotide sequence ID" value="NZ_BAAALU010000004.1"/>
</dbReference>
<sequence length="114" mass="13117">MSAVIMALLAAVDRRDWPALCAMVTPDVIYDRPGYPTIHGIDAWLAFYRDTRVITTGRHHVVRVLADEVQGFCWGDFAGVTRAGESVEVLFADWYAFRDNRICQRRTFFYERAI</sequence>
<dbReference type="SUPFAM" id="SSF54427">
    <property type="entry name" value="NTF2-like"/>
    <property type="match status" value="1"/>
</dbReference>
<organism evidence="2 3">
    <name type="scientific">Asanoa iriomotensis</name>
    <dbReference type="NCBI Taxonomy" id="234613"/>
    <lineage>
        <taxon>Bacteria</taxon>
        <taxon>Bacillati</taxon>
        <taxon>Actinomycetota</taxon>
        <taxon>Actinomycetes</taxon>
        <taxon>Micromonosporales</taxon>
        <taxon>Micromonosporaceae</taxon>
        <taxon>Asanoa</taxon>
    </lineage>
</organism>
<keyword evidence="3" id="KW-1185">Reference proteome</keyword>
<dbReference type="InterPro" id="IPR032710">
    <property type="entry name" value="NTF2-like_dom_sf"/>
</dbReference>
<evidence type="ECO:0000313" key="3">
    <source>
        <dbReference type="Proteomes" id="UP000624325"/>
    </source>
</evidence>
<protein>
    <recommendedName>
        <fullName evidence="1">SnoaL-like domain-containing protein</fullName>
    </recommendedName>
</protein>
<dbReference type="InterPro" id="IPR037401">
    <property type="entry name" value="SnoaL-like"/>
</dbReference>
<reference evidence="2 3" key="1">
    <citation type="submission" date="2021-01" db="EMBL/GenBank/DDBJ databases">
        <title>Whole genome shotgun sequence of Asanoa iriomotensis NBRC 100142.</title>
        <authorList>
            <person name="Komaki H."/>
            <person name="Tamura T."/>
        </authorList>
    </citation>
    <scope>NUCLEOTIDE SEQUENCE [LARGE SCALE GENOMIC DNA]</scope>
    <source>
        <strain evidence="2 3">NBRC 100142</strain>
    </source>
</reference>